<dbReference type="InterPro" id="IPR007530">
    <property type="entry name" value="Aminoglycoside_adenylylTfrase"/>
</dbReference>
<dbReference type="GO" id="GO:0005840">
    <property type="term" value="C:ribosome"/>
    <property type="evidence" value="ECO:0007669"/>
    <property type="project" value="UniProtKB-KW"/>
</dbReference>
<dbReference type="InterPro" id="IPR000182">
    <property type="entry name" value="GNAT_dom"/>
</dbReference>
<evidence type="ECO:0000256" key="2">
    <source>
        <dbReference type="ARBA" id="ARBA00023315"/>
    </source>
</evidence>
<comment type="caution">
    <text evidence="4">The sequence shown here is derived from an EMBL/GenBank/DDBJ whole genome shotgun (WGS) entry which is preliminary data.</text>
</comment>
<dbReference type="GO" id="GO:0016747">
    <property type="term" value="F:acyltransferase activity, transferring groups other than amino-acyl groups"/>
    <property type="evidence" value="ECO:0007669"/>
    <property type="project" value="InterPro"/>
</dbReference>
<dbReference type="Pfam" id="PF13508">
    <property type="entry name" value="Acetyltransf_7"/>
    <property type="match status" value="1"/>
</dbReference>
<gene>
    <name evidence="4" type="ORF">EDD76_11968</name>
</gene>
<dbReference type="CDD" id="cd04301">
    <property type="entry name" value="NAT_SF"/>
    <property type="match status" value="1"/>
</dbReference>
<dbReference type="Gene3D" id="3.40.630.30">
    <property type="match status" value="1"/>
</dbReference>
<evidence type="ECO:0000259" key="3">
    <source>
        <dbReference type="PROSITE" id="PS51186"/>
    </source>
</evidence>
<organism evidence="4 5">
    <name type="scientific">Kineothrix alysoides</name>
    <dbReference type="NCBI Taxonomy" id="1469948"/>
    <lineage>
        <taxon>Bacteria</taxon>
        <taxon>Bacillati</taxon>
        <taxon>Bacillota</taxon>
        <taxon>Clostridia</taxon>
        <taxon>Lachnospirales</taxon>
        <taxon>Lachnospiraceae</taxon>
        <taxon>Kineothrix</taxon>
    </lineage>
</organism>
<dbReference type="InterPro" id="IPR016181">
    <property type="entry name" value="Acyl_CoA_acyltransferase"/>
</dbReference>
<keyword evidence="4" id="KW-0687">Ribonucleoprotein</keyword>
<reference evidence="4 5" key="1">
    <citation type="submission" date="2019-03" db="EMBL/GenBank/DDBJ databases">
        <title>Genomic Encyclopedia of Type Strains, Phase IV (KMG-IV): sequencing the most valuable type-strain genomes for metagenomic binning, comparative biology and taxonomic classification.</title>
        <authorList>
            <person name="Goeker M."/>
        </authorList>
    </citation>
    <scope>NUCLEOTIDE SEQUENCE [LARGE SCALE GENOMIC DNA]</scope>
    <source>
        <strain evidence="4 5">DSM 100556</strain>
    </source>
</reference>
<evidence type="ECO:0000313" key="4">
    <source>
        <dbReference type="EMBL" id="TCL54645.1"/>
    </source>
</evidence>
<dbReference type="OrthoDB" id="9776406at2"/>
<dbReference type="Pfam" id="PF04439">
    <property type="entry name" value="Adenyl_transf"/>
    <property type="match status" value="1"/>
</dbReference>
<keyword evidence="1" id="KW-0808">Transferase</keyword>
<accession>A0A4R1QQK3</accession>
<dbReference type="RefSeq" id="WP_081906038.1">
    <property type="nucleotide sequence ID" value="NZ_JPNB01000002.1"/>
</dbReference>
<dbReference type="SUPFAM" id="SSF81301">
    <property type="entry name" value="Nucleotidyltransferase"/>
    <property type="match status" value="1"/>
</dbReference>
<dbReference type="STRING" id="1469948.GCA_000732725_03341"/>
<dbReference type="PROSITE" id="PS51186">
    <property type="entry name" value="GNAT"/>
    <property type="match status" value="1"/>
</dbReference>
<keyword evidence="5" id="KW-1185">Reference proteome</keyword>
<keyword evidence="2" id="KW-0012">Acyltransferase</keyword>
<dbReference type="PANTHER" id="PTHR43800:SF1">
    <property type="entry name" value="PEPTIDYL-LYSINE N-ACETYLTRANSFERASE YJAB"/>
    <property type="match status" value="1"/>
</dbReference>
<dbReference type="EMBL" id="SLUO01000019">
    <property type="protein sequence ID" value="TCL54645.1"/>
    <property type="molecule type" value="Genomic_DNA"/>
</dbReference>
<evidence type="ECO:0000313" key="5">
    <source>
        <dbReference type="Proteomes" id="UP000295718"/>
    </source>
</evidence>
<dbReference type="AlphaFoldDB" id="A0A4R1QQK3"/>
<dbReference type="Gene3D" id="1.20.120.330">
    <property type="entry name" value="Nucleotidyltransferases domain 2"/>
    <property type="match status" value="1"/>
</dbReference>
<dbReference type="InterPro" id="IPR043519">
    <property type="entry name" value="NT_sf"/>
</dbReference>
<proteinExistence type="predicted"/>
<dbReference type="SUPFAM" id="SSF55729">
    <property type="entry name" value="Acyl-CoA N-acyltransferases (Nat)"/>
    <property type="match status" value="1"/>
</dbReference>
<dbReference type="PANTHER" id="PTHR43800">
    <property type="entry name" value="PEPTIDYL-LYSINE N-ACETYLTRANSFERASE YJAB"/>
    <property type="match status" value="1"/>
</dbReference>
<protein>
    <submittedName>
        <fullName evidence="4">Ribosomal protein S18 acetylase RimI-like enzyme</fullName>
    </submittedName>
</protein>
<evidence type="ECO:0000256" key="1">
    <source>
        <dbReference type="ARBA" id="ARBA00022679"/>
    </source>
</evidence>
<sequence>MRSEREMMDLIIGTAEREDRIRGVYMNGSRTNRNAPKDIFQDYDIVYVVTETASFIEQESWIDVFGERLYMQFPEKMDGILGHECDFENCYGYLMQLADGNRLDLHLQTLEYSVKDMKQDRLCIVLLDKDKAFPQIPPSTDEDHWVKRPLEEEYLCSCNEFWWLLNNMGKGLWRGEITYAMDMLNFYVRPEFIKMLSWYVGIHTYFSSSIGKSGKYLYKFLSQDKMERILLTYPAGNPESVWQSLFEMCDFFDALAREVGRGLGYAYNEKEAHNSRLFLDCTYELPGDAKEILMVRRMKEQDVEEIARIWLEANMEAHDFISEDYWLGNYEAVKNQLYESEAYVYEDHEGIQGFAGINKGYLEGIFVKGSMRSKGVGKALMDICKSKYFKISLHVYCKNKKAVNFYMREGFQINKRYAEARTDDIKSDLAGCTEFEMIWQKE</sequence>
<feature type="domain" description="N-acetyltransferase" evidence="3">
    <location>
        <begin position="293"/>
        <end position="442"/>
    </location>
</feature>
<dbReference type="Gene3D" id="3.30.460.10">
    <property type="entry name" value="Beta Polymerase, domain 2"/>
    <property type="match status" value="1"/>
</dbReference>
<dbReference type="SUPFAM" id="SSF81631">
    <property type="entry name" value="PAP/OAS1 substrate-binding domain"/>
    <property type="match status" value="1"/>
</dbReference>
<dbReference type="Proteomes" id="UP000295718">
    <property type="component" value="Unassembled WGS sequence"/>
</dbReference>
<name>A0A4R1QQK3_9FIRM</name>
<keyword evidence="4" id="KW-0689">Ribosomal protein</keyword>